<proteinExistence type="predicted"/>
<dbReference type="PROSITE" id="PS51318">
    <property type="entry name" value="TAT"/>
    <property type="match status" value="1"/>
</dbReference>
<dbReference type="PANTHER" id="PTHR30006">
    <property type="entry name" value="THIAMINE-BINDING PERIPLASMIC PROTEIN-RELATED"/>
    <property type="match status" value="1"/>
</dbReference>
<accession>A0AAU3GLG0</accession>
<organism evidence="3">
    <name type="scientific">Streptomyces sp. NBC_01401</name>
    <dbReference type="NCBI Taxonomy" id="2903854"/>
    <lineage>
        <taxon>Bacteria</taxon>
        <taxon>Bacillati</taxon>
        <taxon>Actinomycetota</taxon>
        <taxon>Actinomycetes</taxon>
        <taxon>Kitasatosporales</taxon>
        <taxon>Streptomycetaceae</taxon>
        <taxon>Streptomyces</taxon>
    </lineage>
</organism>
<dbReference type="SUPFAM" id="SSF53850">
    <property type="entry name" value="Periplasmic binding protein-like II"/>
    <property type="match status" value="1"/>
</dbReference>
<evidence type="ECO:0000256" key="1">
    <source>
        <dbReference type="ARBA" id="ARBA00022729"/>
    </source>
</evidence>
<reference evidence="3" key="1">
    <citation type="submission" date="2022-10" db="EMBL/GenBank/DDBJ databases">
        <title>The complete genomes of actinobacterial strains from the NBC collection.</title>
        <authorList>
            <person name="Joergensen T.S."/>
            <person name="Alvarez Arevalo M."/>
            <person name="Sterndorff E.B."/>
            <person name="Faurdal D."/>
            <person name="Vuksanovic O."/>
            <person name="Mourched A.-S."/>
            <person name="Charusanti P."/>
            <person name="Shaw S."/>
            <person name="Blin K."/>
            <person name="Weber T."/>
        </authorList>
    </citation>
    <scope>NUCLEOTIDE SEQUENCE</scope>
    <source>
        <strain evidence="3">NBC_01401</strain>
    </source>
</reference>
<dbReference type="PROSITE" id="PS51257">
    <property type="entry name" value="PROKAR_LIPOPROTEIN"/>
    <property type="match status" value="1"/>
</dbReference>
<protein>
    <submittedName>
        <fullName evidence="3">ABC transporter substrate-binding protein</fullName>
    </submittedName>
</protein>
<dbReference type="Pfam" id="PF01547">
    <property type="entry name" value="SBP_bac_1"/>
    <property type="match status" value="1"/>
</dbReference>
<dbReference type="InterPro" id="IPR006311">
    <property type="entry name" value="TAT_signal"/>
</dbReference>
<feature type="signal peptide" evidence="2">
    <location>
        <begin position="1"/>
        <end position="33"/>
    </location>
</feature>
<name>A0AAU3GLG0_9ACTN</name>
<evidence type="ECO:0000256" key="2">
    <source>
        <dbReference type="SAM" id="SignalP"/>
    </source>
</evidence>
<dbReference type="PANTHER" id="PTHR30006:SF24">
    <property type="entry name" value="SLL0237 PROTEIN"/>
    <property type="match status" value="1"/>
</dbReference>
<feature type="chain" id="PRO_5043940032" evidence="2">
    <location>
        <begin position="34"/>
        <end position="362"/>
    </location>
</feature>
<sequence length="362" mass="38627">MSHTVKSKVLRRRAAMAAALALLATAAATGCGAGDEQPGLPSSKADLVKQAKEDGEVNWASWNPEAQMQPAIDLFEKTYPGIKVKYTNVKAPDQVSQLRIEQAAKKVSIDVANAGGLTMSPAVKLAGDVDWSKYGIEADDIFADNFVYVWATPKVWTYNTDKVKPADVPKTWDDLLDPKWSGGKISAESRASFMSVWDLDDAMGETKALAWAKKFATQDPHYAPNVTQAEAPVESGEVSIGTSLASLALAAKDKGAPVGIAPISPTSASESYLYVPKGAPHPAAAALLTSFLSSDKAQKLLGKTYNSRIPVDTDCSDPSGTAVLQALCDANLKWYGTKSLEKYETLSGFYPKVEKEFGTDVG</sequence>
<dbReference type="InterPro" id="IPR006059">
    <property type="entry name" value="SBP"/>
</dbReference>
<dbReference type="AlphaFoldDB" id="A0AAU3GLG0"/>
<keyword evidence="1 2" id="KW-0732">Signal</keyword>
<dbReference type="Gene3D" id="3.40.190.10">
    <property type="entry name" value="Periplasmic binding protein-like II"/>
    <property type="match status" value="2"/>
</dbReference>
<gene>
    <name evidence="3" type="ORF">OG626_02330</name>
</gene>
<evidence type="ECO:0000313" key="3">
    <source>
        <dbReference type="EMBL" id="WTY93804.1"/>
    </source>
</evidence>
<dbReference type="EMBL" id="CP109535">
    <property type="protein sequence ID" value="WTY93804.1"/>
    <property type="molecule type" value="Genomic_DNA"/>
</dbReference>